<evidence type="ECO:0000313" key="2">
    <source>
        <dbReference type="Proteomes" id="UP000276133"/>
    </source>
</evidence>
<evidence type="ECO:0000313" key="1">
    <source>
        <dbReference type="EMBL" id="RNA22084.1"/>
    </source>
</evidence>
<name>A0A3M7RF75_BRAPC</name>
<proteinExistence type="predicted"/>
<keyword evidence="2" id="KW-1185">Reference proteome</keyword>
<reference evidence="1 2" key="1">
    <citation type="journal article" date="2018" name="Sci. Rep.">
        <title>Genomic signatures of local adaptation to the degree of environmental predictability in rotifers.</title>
        <authorList>
            <person name="Franch-Gras L."/>
            <person name="Hahn C."/>
            <person name="Garcia-Roger E.M."/>
            <person name="Carmona M.J."/>
            <person name="Serra M."/>
            <person name="Gomez A."/>
        </authorList>
    </citation>
    <scope>NUCLEOTIDE SEQUENCE [LARGE SCALE GENOMIC DNA]</scope>
    <source>
        <strain evidence="1">HYR1</strain>
    </source>
</reference>
<accession>A0A3M7RF75</accession>
<protein>
    <submittedName>
        <fullName evidence="1">Uncharacterized protein</fullName>
    </submittedName>
</protein>
<sequence>MQILLSTIMLSYKKPRLFIIFLKYYLTFKINHYSVIDTVICFQDNGKKLGRLKCFCEIKQRENYSKIENFDLTKQMHQIKIFFIFFNRIVLLQARNENVFFEAKIKPTNADRKAQSTYFIVVLKFKQ</sequence>
<gene>
    <name evidence="1" type="ORF">BpHYR1_033236</name>
</gene>
<dbReference type="Proteomes" id="UP000276133">
    <property type="component" value="Unassembled WGS sequence"/>
</dbReference>
<organism evidence="1 2">
    <name type="scientific">Brachionus plicatilis</name>
    <name type="common">Marine rotifer</name>
    <name type="synonym">Brachionus muelleri</name>
    <dbReference type="NCBI Taxonomy" id="10195"/>
    <lineage>
        <taxon>Eukaryota</taxon>
        <taxon>Metazoa</taxon>
        <taxon>Spiralia</taxon>
        <taxon>Gnathifera</taxon>
        <taxon>Rotifera</taxon>
        <taxon>Eurotatoria</taxon>
        <taxon>Monogononta</taxon>
        <taxon>Pseudotrocha</taxon>
        <taxon>Ploima</taxon>
        <taxon>Brachionidae</taxon>
        <taxon>Brachionus</taxon>
    </lineage>
</organism>
<dbReference type="AlphaFoldDB" id="A0A3M7RF75"/>
<comment type="caution">
    <text evidence="1">The sequence shown here is derived from an EMBL/GenBank/DDBJ whole genome shotgun (WGS) entry which is preliminary data.</text>
</comment>
<dbReference type="EMBL" id="REGN01003543">
    <property type="protein sequence ID" value="RNA22084.1"/>
    <property type="molecule type" value="Genomic_DNA"/>
</dbReference>